<keyword evidence="3 8" id="KW-0347">Helicase</keyword>
<dbReference type="NCBIfam" id="TIGR01970">
    <property type="entry name" value="DEAH_box_HrpB"/>
    <property type="match status" value="1"/>
</dbReference>
<evidence type="ECO:0000313" key="9">
    <source>
        <dbReference type="Proteomes" id="UP000761574"/>
    </source>
</evidence>
<evidence type="ECO:0000259" key="6">
    <source>
        <dbReference type="PROSITE" id="PS51192"/>
    </source>
</evidence>
<dbReference type="InterPro" id="IPR007502">
    <property type="entry name" value="Helicase-assoc_dom"/>
</dbReference>
<dbReference type="PROSITE" id="PS51194">
    <property type="entry name" value="HELICASE_CTER"/>
    <property type="match status" value="1"/>
</dbReference>
<reference evidence="8 9" key="1">
    <citation type="submission" date="2021-05" db="EMBL/GenBank/DDBJ databases">
        <title>Molecular characterization for Shewanella algae harboring chromosomal blaOXA-55-like strains isolated from clinical and environment sample.</title>
        <authorList>
            <person name="Ohama Y."/>
            <person name="Aoki K."/>
            <person name="Harada S."/>
            <person name="Moriya K."/>
            <person name="Ishii Y."/>
            <person name="Tateda K."/>
        </authorList>
    </citation>
    <scope>NUCLEOTIDE SEQUENCE [LARGE SCALE GENOMIC DNA]</scope>
    <source>
        <strain evidence="8 9">LMG 23746</strain>
    </source>
</reference>
<dbReference type="CDD" id="cd18791">
    <property type="entry name" value="SF2_C_RHA"/>
    <property type="match status" value="1"/>
</dbReference>
<dbReference type="SMART" id="SM00847">
    <property type="entry name" value="HA2"/>
    <property type="match status" value="1"/>
</dbReference>
<dbReference type="InterPro" id="IPR049614">
    <property type="entry name" value="HrpB_DEXH"/>
</dbReference>
<dbReference type="InterPro" id="IPR001650">
    <property type="entry name" value="Helicase_C-like"/>
</dbReference>
<dbReference type="SMART" id="SM00490">
    <property type="entry name" value="HELICc"/>
    <property type="match status" value="1"/>
</dbReference>
<dbReference type="Gene3D" id="3.40.50.300">
    <property type="entry name" value="P-loop containing nucleotide triphosphate hydrolases"/>
    <property type="match status" value="2"/>
</dbReference>
<evidence type="ECO:0000313" key="8">
    <source>
        <dbReference type="EMBL" id="GIU44646.1"/>
    </source>
</evidence>
<dbReference type="InterPro" id="IPR027417">
    <property type="entry name" value="P-loop_NTPase"/>
</dbReference>
<dbReference type="Gene3D" id="1.20.120.1080">
    <property type="match status" value="1"/>
</dbReference>
<feature type="compositionally biased region" description="Basic residues" evidence="5">
    <location>
        <begin position="825"/>
        <end position="834"/>
    </location>
</feature>
<accession>A0ABQ4PAY9</accession>
<dbReference type="Proteomes" id="UP000761574">
    <property type="component" value="Unassembled WGS sequence"/>
</dbReference>
<protein>
    <submittedName>
        <fullName evidence="8">ATP-dependent helicase HrpB</fullName>
    </submittedName>
</protein>
<keyword evidence="9" id="KW-1185">Reference proteome</keyword>
<feature type="domain" description="Helicase C-terminal" evidence="7">
    <location>
        <begin position="199"/>
        <end position="370"/>
    </location>
</feature>
<dbReference type="PROSITE" id="PS51192">
    <property type="entry name" value="HELICASE_ATP_BIND_1"/>
    <property type="match status" value="1"/>
</dbReference>
<evidence type="ECO:0000256" key="1">
    <source>
        <dbReference type="ARBA" id="ARBA00022741"/>
    </source>
</evidence>
<keyword evidence="4" id="KW-0067">ATP-binding</keyword>
<dbReference type="SMART" id="SM00487">
    <property type="entry name" value="DEXDc"/>
    <property type="match status" value="1"/>
</dbReference>
<evidence type="ECO:0000256" key="5">
    <source>
        <dbReference type="SAM" id="MobiDB-lite"/>
    </source>
</evidence>
<evidence type="ECO:0000256" key="2">
    <source>
        <dbReference type="ARBA" id="ARBA00022801"/>
    </source>
</evidence>
<dbReference type="RefSeq" id="WP_119977352.1">
    <property type="nucleotide sequence ID" value="NZ_BPFB01000010.1"/>
</dbReference>
<comment type="caution">
    <text evidence="8">The sequence shown here is derived from an EMBL/GenBank/DDBJ whole genome shotgun (WGS) entry which is preliminary data.</text>
</comment>
<dbReference type="SUPFAM" id="SSF52540">
    <property type="entry name" value="P-loop containing nucleoside triphosphate hydrolases"/>
    <property type="match status" value="1"/>
</dbReference>
<gene>
    <name evidence="8" type="primary">hrpB</name>
    <name evidence="8" type="ORF">TUM4630_10830</name>
</gene>
<dbReference type="PANTHER" id="PTHR43519:SF1">
    <property type="entry name" value="ATP-DEPENDENT RNA HELICASE HRPB"/>
    <property type="match status" value="1"/>
</dbReference>
<dbReference type="PIRSF" id="PIRSF005496">
    <property type="entry name" value="ATP_hel_hrpB"/>
    <property type="match status" value="1"/>
</dbReference>
<feature type="region of interest" description="Disordered" evidence="5">
    <location>
        <begin position="815"/>
        <end position="834"/>
    </location>
</feature>
<sequence length="834" mass="90794">MNSLPIQHLFPALQSALASSSQLILQAPTGAGKSTALPLALLDWPQVSGKILMLEPRRMAARNVAHFIAKQRGETIGNTVGFRVRGESKVSANTRLEVVTEGVLTRMIQQDPELSGYELIIFDEIHERHLTTDLGLALALELQSSFRDDLKIIAMSATLAGLPLHGLMPNAVTLESEGRSYPVSIEYRAVGAQQEWLVHMAQVIVTALQQHPQGSLLAFLPGQGEINRLAQQLSTRLDPKEYHIAPLYGSLPAAQQDSAIAPATDGRRNVVLSTNVAESSLTIEGITLVVDSGYKRQASFNPKTGVTRLSLKRISQSSSAQRAGRAGRLCPGHCIRLWGQEDQGRLLQADEPEIVLGDLTSMVLDGAYWGVSALTQLPLLSPPSAANEAVAWSLLTQLQLVDEKRKITAHGRAAYQLGCHPRLAHMLLTAQQWQQADSSTPLLALAAVLAGVIESRSRARRGADISGYLGDARHGESAQLARSYLTRIDGQGRGKGDLAQAISQAHPDDISVLLALAFPDRIAKARGVSGYQLAAGVGVTLNTDDSLSGAPWLVVADFQESQGQSSGRVYLASRLDPACFNDSLKSLVTEHIDCGWDDNQARFYALRQRRVGAVVIDQQPIAQLDAAQIKQAIYGLIRAKGLAMLNLDDKVTQLRQRVALARQYQLAGDWPAMDDEALLADLSTWLGPYLDNVRRLTQLQALDFYSLLHNLLPWDLQQTLAQHLPTHWPMATGTRANIEYEPSGRALLSVRLQEALGMAQSPTLAQGKLVVTMALLSPAQRPLALTADLANFWAGPYLEVKKEMKGRYPKHLWPDDPANTVPTKFTKKKTLSNG</sequence>
<dbReference type="InterPro" id="IPR013689">
    <property type="entry name" value="RNA_helicase_ATP-dep_HrpB_C"/>
</dbReference>
<dbReference type="PANTHER" id="PTHR43519">
    <property type="entry name" value="ATP-DEPENDENT RNA HELICASE HRPB"/>
    <property type="match status" value="1"/>
</dbReference>
<organism evidence="8 9">
    <name type="scientific">Shewanella algidipiscicola</name>
    <dbReference type="NCBI Taxonomy" id="614070"/>
    <lineage>
        <taxon>Bacteria</taxon>
        <taxon>Pseudomonadati</taxon>
        <taxon>Pseudomonadota</taxon>
        <taxon>Gammaproteobacteria</taxon>
        <taxon>Alteromonadales</taxon>
        <taxon>Shewanellaceae</taxon>
        <taxon>Shewanella</taxon>
    </lineage>
</organism>
<dbReference type="GO" id="GO:0004386">
    <property type="term" value="F:helicase activity"/>
    <property type="evidence" value="ECO:0007669"/>
    <property type="project" value="UniProtKB-KW"/>
</dbReference>
<dbReference type="InterPro" id="IPR010225">
    <property type="entry name" value="HrpB"/>
</dbReference>
<dbReference type="Pfam" id="PF00271">
    <property type="entry name" value="Helicase_C"/>
    <property type="match status" value="1"/>
</dbReference>
<feature type="domain" description="Helicase ATP-binding" evidence="6">
    <location>
        <begin position="14"/>
        <end position="177"/>
    </location>
</feature>
<evidence type="ECO:0000256" key="3">
    <source>
        <dbReference type="ARBA" id="ARBA00022806"/>
    </source>
</evidence>
<keyword evidence="1" id="KW-0547">Nucleotide-binding</keyword>
<dbReference type="InterPro" id="IPR011545">
    <property type="entry name" value="DEAD/DEAH_box_helicase_dom"/>
</dbReference>
<dbReference type="InterPro" id="IPR014001">
    <property type="entry name" value="Helicase_ATP-bd"/>
</dbReference>
<name>A0ABQ4PAY9_9GAMM</name>
<evidence type="ECO:0000259" key="7">
    <source>
        <dbReference type="PROSITE" id="PS51194"/>
    </source>
</evidence>
<dbReference type="Pfam" id="PF08482">
    <property type="entry name" value="HrpB_C"/>
    <property type="match status" value="1"/>
</dbReference>
<dbReference type="CDD" id="cd17990">
    <property type="entry name" value="DEXHc_HrpB"/>
    <property type="match status" value="1"/>
</dbReference>
<proteinExistence type="predicted"/>
<dbReference type="Pfam" id="PF00270">
    <property type="entry name" value="DEAD"/>
    <property type="match status" value="1"/>
</dbReference>
<evidence type="ECO:0000256" key="4">
    <source>
        <dbReference type="ARBA" id="ARBA00022840"/>
    </source>
</evidence>
<keyword evidence="2" id="KW-0378">Hydrolase</keyword>
<dbReference type="EMBL" id="BPFB01000010">
    <property type="protein sequence ID" value="GIU44646.1"/>
    <property type="molecule type" value="Genomic_DNA"/>
</dbReference>